<evidence type="ECO:0000313" key="3">
    <source>
        <dbReference type="Proteomes" id="UP000253094"/>
    </source>
</evidence>
<dbReference type="EMBL" id="QOIL01000001">
    <property type="protein sequence ID" value="RCG33138.1"/>
    <property type="molecule type" value="Genomic_DNA"/>
</dbReference>
<keyword evidence="1" id="KW-0812">Transmembrane</keyword>
<protein>
    <submittedName>
        <fullName evidence="2">DUF3147 family protein</fullName>
    </submittedName>
</protein>
<dbReference type="AlphaFoldDB" id="A0A367FRX4"/>
<organism evidence="2 3">
    <name type="scientific">Sphaerisporangium album</name>
    <dbReference type="NCBI Taxonomy" id="509200"/>
    <lineage>
        <taxon>Bacteria</taxon>
        <taxon>Bacillati</taxon>
        <taxon>Actinomycetota</taxon>
        <taxon>Actinomycetes</taxon>
        <taxon>Streptosporangiales</taxon>
        <taxon>Streptosporangiaceae</taxon>
        <taxon>Sphaerisporangium</taxon>
    </lineage>
</organism>
<dbReference type="InterPro" id="IPR021493">
    <property type="entry name" value="DUF3147"/>
</dbReference>
<dbReference type="OrthoDB" id="3543791at2"/>
<proteinExistence type="predicted"/>
<feature type="transmembrane region" description="Helical" evidence="1">
    <location>
        <begin position="7"/>
        <end position="28"/>
    </location>
</feature>
<keyword evidence="3" id="KW-1185">Reference proteome</keyword>
<feature type="transmembrane region" description="Helical" evidence="1">
    <location>
        <begin position="91"/>
        <end position="112"/>
    </location>
</feature>
<evidence type="ECO:0000313" key="2">
    <source>
        <dbReference type="EMBL" id="RCG33138.1"/>
    </source>
</evidence>
<evidence type="ECO:0000256" key="1">
    <source>
        <dbReference type="SAM" id="Phobius"/>
    </source>
</evidence>
<dbReference type="Pfam" id="PF11345">
    <property type="entry name" value="DUF3147"/>
    <property type="match status" value="1"/>
</dbReference>
<reference evidence="2 3" key="1">
    <citation type="submission" date="2018-06" db="EMBL/GenBank/DDBJ databases">
        <title>Sphaerisporangium craniellae sp. nov., isolated from a marine sponge in the South China Sea.</title>
        <authorList>
            <person name="Li L."/>
        </authorList>
    </citation>
    <scope>NUCLEOTIDE SEQUENCE [LARGE SCALE GENOMIC DNA]</scope>
    <source>
        <strain evidence="2 3">CCTCC AA 208026</strain>
    </source>
</reference>
<dbReference type="RefSeq" id="WP_114026802.1">
    <property type="nucleotide sequence ID" value="NZ_QOIL01000001.1"/>
</dbReference>
<dbReference type="Proteomes" id="UP000253094">
    <property type="component" value="Unassembled WGS sequence"/>
</dbReference>
<feature type="transmembrane region" description="Helical" evidence="1">
    <location>
        <begin position="34"/>
        <end position="55"/>
    </location>
</feature>
<sequence length="113" mass="11442">MSQEWVIILRALCGGLLVTVFALIGEMVSPKRFAGIFAAGPAVALAGMTVTWAFLGSRAVAESALGMIVGAVALVAFCATAAPLVERLGAIAGSVVAMAVWAAVAAIGWLLIR</sequence>
<comment type="caution">
    <text evidence="2">The sequence shown here is derived from an EMBL/GenBank/DDBJ whole genome shotgun (WGS) entry which is preliminary data.</text>
</comment>
<name>A0A367FRX4_9ACTN</name>
<keyword evidence="1" id="KW-0472">Membrane</keyword>
<accession>A0A367FRX4</accession>
<gene>
    <name evidence="2" type="ORF">DQ384_01475</name>
</gene>
<feature type="transmembrane region" description="Helical" evidence="1">
    <location>
        <begin position="64"/>
        <end position="85"/>
    </location>
</feature>
<keyword evidence="1" id="KW-1133">Transmembrane helix</keyword>